<dbReference type="AlphaFoldDB" id="A0A828STA5"/>
<gene>
    <name evidence="1" type="ORF">HMPREF0022_02143</name>
</gene>
<dbReference type="EMBL" id="ACYS02000083">
    <property type="protein sequence ID" value="EGJ68097.1"/>
    <property type="molecule type" value="Genomic_DNA"/>
</dbReference>
<organism evidence="1 2">
    <name type="scientific">Acinetobacter baumannii 6014059</name>
    <dbReference type="NCBI Taxonomy" id="525242"/>
    <lineage>
        <taxon>Bacteria</taxon>
        <taxon>Pseudomonadati</taxon>
        <taxon>Pseudomonadota</taxon>
        <taxon>Gammaproteobacteria</taxon>
        <taxon>Moraxellales</taxon>
        <taxon>Moraxellaceae</taxon>
        <taxon>Acinetobacter</taxon>
        <taxon>Acinetobacter calcoaceticus/baumannii complex</taxon>
    </lineage>
</organism>
<name>A0A828STA5_ACIBA</name>
<protein>
    <submittedName>
        <fullName evidence="1">Uncharacterized protein</fullName>
    </submittedName>
</protein>
<comment type="caution">
    <text evidence="1">The sequence shown here is derived from an EMBL/GenBank/DDBJ whole genome shotgun (WGS) entry which is preliminary data.</text>
</comment>
<proteinExistence type="predicted"/>
<accession>A0A828STA5</accession>
<evidence type="ECO:0000313" key="2">
    <source>
        <dbReference type="Proteomes" id="UP000003204"/>
    </source>
</evidence>
<sequence>MNIILFRQQSFKHCFYSALINIMKKIKNLLSFSNLSEFIYFLI</sequence>
<dbReference type="Proteomes" id="UP000003204">
    <property type="component" value="Unassembled WGS sequence"/>
</dbReference>
<reference evidence="1 2" key="1">
    <citation type="submission" date="2011-04" db="EMBL/GenBank/DDBJ databases">
        <authorList>
            <person name="Weinstock G."/>
            <person name="Sodergren E."/>
            <person name="Clifton S."/>
            <person name="Fulton L."/>
            <person name="Fulton B."/>
            <person name="Courtney L."/>
            <person name="Fronick C."/>
            <person name="Harrison M."/>
            <person name="Strong C."/>
            <person name="Farmer C."/>
            <person name="Delahaunty K."/>
            <person name="Markovic C."/>
            <person name="Hall O."/>
            <person name="Minx P."/>
            <person name="Tomlinson C."/>
            <person name="Mitreva M."/>
            <person name="Hou S."/>
            <person name="Chen J."/>
            <person name="Wollam A."/>
            <person name="Pepin K.H."/>
            <person name="Johnson M."/>
            <person name="Bhonagiri V."/>
            <person name="Zhang X."/>
            <person name="Suruliraj S."/>
            <person name="Warren W."/>
            <person name="Chinwalla A."/>
            <person name="Mardis E.R."/>
            <person name="Wilson R.K."/>
        </authorList>
    </citation>
    <scope>NUCLEOTIDE SEQUENCE [LARGE SCALE GENOMIC DNA]</scope>
    <source>
        <strain evidence="1 2">6014059</strain>
    </source>
</reference>
<evidence type="ECO:0000313" key="1">
    <source>
        <dbReference type="EMBL" id="EGJ68097.1"/>
    </source>
</evidence>